<sequence length="332" mass="36791">MALERVSRQPATRIGCRASSDTRRLDRTPSDTKQPPREVRSETKTLRGEEDQLTYGLLETSDGLTQHVQGVLLPRTRDRDRASHHVRLHEGADGVRQEGVAALQELAHADGGDEFTPHLAGARGGPVPYTRKNLLRAWPTLGDLGQLPHHGRLGERHDEPRRPSARPGWWPRARQGRRHLRLRAAVAGLRRRAGSAWGNGRLLEQLLPVHALLEVQGCRCDKYFQLLHVNLTLQLRPRLQAATATTSALVERKRNISDNSVGHPLTLSSLGNWWNLRPLWRSDEGVTVEHGAAGVDHPVKRPPDGRSRPDTDGPPARSPAPPDPARPHAGPP</sequence>
<dbReference type="Proteomes" id="UP000789524">
    <property type="component" value="Unassembled WGS sequence"/>
</dbReference>
<protein>
    <submittedName>
        <fullName evidence="2">(African queen) hypothetical protein</fullName>
    </submittedName>
</protein>
<feature type="compositionally biased region" description="Pro residues" evidence="1">
    <location>
        <begin position="316"/>
        <end position="332"/>
    </location>
</feature>
<feature type="region of interest" description="Disordered" evidence="1">
    <location>
        <begin position="1"/>
        <end position="47"/>
    </location>
</feature>
<accession>A0A8J2W0C8</accession>
<name>A0A8J2W0C8_9NEOP</name>
<feature type="compositionally biased region" description="Basic and acidic residues" evidence="1">
    <location>
        <begin position="20"/>
        <end position="47"/>
    </location>
</feature>
<evidence type="ECO:0000313" key="2">
    <source>
        <dbReference type="EMBL" id="CAG9565088.1"/>
    </source>
</evidence>
<keyword evidence="3" id="KW-1185">Reference proteome</keyword>
<feature type="region of interest" description="Disordered" evidence="1">
    <location>
        <begin position="290"/>
        <end position="332"/>
    </location>
</feature>
<feature type="region of interest" description="Disordered" evidence="1">
    <location>
        <begin position="149"/>
        <end position="170"/>
    </location>
</feature>
<evidence type="ECO:0000313" key="3">
    <source>
        <dbReference type="Proteomes" id="UP000789524"/>
    </source>
</evidence>
<feature type="compositionally biased region" description="Basic and acidic residues" evidence="1">
    <location>
        <begin position="297"/>
        <end position="311"/>
    </location>
</feature>
<reference evidence="2" key="1">
    <citation type="submission" date="2021-09" db="EMBL/GenBank/DDBJ databases">
        <authorList>
            <person name="Martin H S."/>
        </authorList>
    </citation>
    <scope>NUCLEOTIDE SEQUENCE</scope>
</reference>
<feature type="compositionally biased region" description="Basic and acidic residues" evidence="1">
    <location>
        <begin position="152"/>
        <end position="162"/>
    </location>
</feature>
<dbReference type="EMBL" id="CAKASE010000052">
    <property type="protein sequence ID" value="CAG9565088.1"/>
    <property type="molecule type" value="Genomic_DNA"/>
</dbReference>
<comment type="caution">
    <text evidence="2">The sequence shown here is derived from an EMBL/GenBank/DDBJ whole genome shotgun (WGS) entry which is preliminary data.</text>
</comment>
<organism evidence="2 3">
    <name type="scientific">Danaus chrysippus</name>
    <name type="common">African queen</name>
    <dbReference type="NCBI Taxonomy" id="151541"/>
    <lineage>
        <taxon>Eukaryota</taxon>
        <taxon>Metazoa</taxon>
        <taxon>Ecdysozoa</taxon>
        <taxon>Arthropoda</taxon>
        <taxon>Hexapoda</taxon>
        <taxon>Insecta</taxon>
        <taxon>Pterygota</taxon>
        <taxon>Neoptera</taxon>
        <taxon>Endopterygota</taxon>
        <taxon>Lepidoptera</taxon>
        <taxon>Glossata</taxon>
        <taxon>Ditrysia</taxon>
        <taxon>Papilionoidea</taxon>
        <taxon>Nymphalidae</taxon>
        <taxon>Danainae</taxon>
        <taxon>Danaini</taxon>
        <taxon>Danaina</taxon>
        <taxon>Danaus</taxon>
        <taxon>Anosia</taxon>
    </lineage>
</organism>
<proteinExistence type="predicted"/>
<evidence type="ECO:0000256" key="1">
    <source>
        <dbReference type="SAM" id="MobiDB-lite"/>
    </source>
</evidence>
<gene>
    <name evidence="2" type="ORF">DCHRY22_LOCUS5994</name>
</gene>
<dbReference type="AlphaFoldDB" id="A0A8J2W0C8"/>